<dbReference type="Proteomes" id="UP001139308">
    <property type="component" value="Unassembled WGS sequence"/>
</dbReference>
<dbReference type="AlphaFoldDB" id="A0A9X1RKR3"/>
<evidence type="ECO:0000313" key="2">
    <source>
        <dbReference type="Proteomes" id="UP001139308"/>
    </source>
</evidence>
<dbReference type="RefSeq" id="WP_238463848.1">
    <property type="nucleotide sequence ID" value="NZ_JAKLJA010000007.1"/>
</dbReference>
<protein>
    <submittedName>
        <fullName evidence="1">Uncharacterized protein</fullName>
    </submittedName>
</protein>
<name>A0A9X1RKR3_9BURK</name>
<keyword evidence="2" id="KW-1185">Reference proteome</keyword>
<proteinExistence type="predicted"/>
<reference evidence="1" key="1">
    <citation type="submission" date="2022-01" db="EMBL/GenBank/DDBJ databases">
        <title>Genome sequence and assembly of Parabukholderia sp. RG36.</title>
        <authorList>
            <person name="Chhetri G."/>
        </authorList>
    </citation>
    <scope>NUCLEOTIDE SEQUENCE</scope>
    <source>
        <strain evidence="1">RG36</strain>
    </source>
</reference>
<gene>
    <name evidence="1" type="ORF">L5014_12050</name>
</gene>
<comment type="caution">
    <text evidence="1">The sequence shown here is derived from an EMBL/GenBank/DDBJ whole genome shotgun (WGS) entry which is preliminary data.</text>
</comment>
<organism evidence="1 2">
    <name type="scientific">Paraburkholderia tagetis</name>
    <dbReference type="NCBI Taxonomy" id="2913261"/>
    <lineage>
        <taxon>Bacteria</taxon>
        <taxon>Pseudomonadati</taxon>
        <taxon>Pseudomonadota</taxon>
        <taxon>Betaproteobacteria</taxon>
        <taxon>Burkholderiales</taxon>
        <taxon>Burkholderiaceae</taxon>
        <taxon>Paraburkholderia</taxon>
    </lineage>
</organism>
<evidence type="ECO:0000313" key="1">
    <source>
        <dbReference type="EMBL" id="MCG5074086.1"/>
    </source>
</evidence>
<sequence length="254" mass="29025">MSNVIWAPLTRQADETPYTCKLKVYWKTTRLWTDSDIQAYHAQVPQLAEAARLSGRRFTCEDFTLELLCDFASKRGLPVKLTDGVREYRNMDIYDPDYHENYPQTPRGFITMVMVSFGAPDIQRSGENTVRLSDPRALLPGDILALSHDSKGRASGGRAHHIQVVTGKTESSISIYQGNSNWQIHKPITWVNKLFGRNSADPSQDAYAGMKPETGLFIRAANGWNYRNNTTGATQTDFLKYFELYRWDFLEFNH</sequence>
<dbReference type="EMBL" id="JAKLJA010000007">
    <property type="protein sequence ID" value="MCG5074086.1"/>
    <property type="molecule type" value="Genomic_DNA"/>
</dbReference>
<accession>A0A9X1RKR3</accession>